<dbReference type="InterPro" id="IPR025665">
    <property type="entry name" value="Beta-barrel_OMP_2"/>
</dbReference>
<comment type="caution">
    <text evidence="3">The sequence shown here is derived from an EMBL/GenBank/DDBJ whole genome shotgun (WGS) entry which is preliminary data.</text>
</comment>
<name>A0ABU5Z784_9FLAO</name>
<gene>
    <name evidence="3" type="ORF">VJJ08_05745</name>
</gene>
<organism evidence="3 4">
    <name type="scientific">Capnocytophaga gingivalis</name>
    <dbReference type="NCBI Taxonomy" id="1017"/>
    <lineage>
        <taxon>Bacteria</taxon>
        <taxon>Pseudomonadati</taxon>
        <taxon>Bacteroidota</taxon>
        <taxon>Flavobacteriia</taxon>
        <taxon>Flavobacteriales</taxon>
        <taxon>Flavobacteriaceae</taxon>
        <taxon>Capnocytophaga</taxon>
    </lineage>
</organism>
<dbReference type="RefSeq" id="WP_298824155.1">
    <property type="nucleotide sequence ID" value="NZ_JAYKBW010000006.1"/>
</dbReference>
<dbReference type="Proteomes" id="UP001311730">
    <property type="component" value="Unassembled WGS sequence"/>
</dbReference>
<keyword evidence="4" id="KW-1185">Reference proteome</keyword>
<dbReference type="Pfam" id="PF13568">
    <property type="entry name" value="OMP_b-brl_2"/>
    <property type="match status" value="1"/>
</dbReference>
<keyword evidence="1" id="KW-0732">Signal</keyword>
<feature type="signal peptide" evidence="1">
    <location>
        <begin position="1"/>
        <end position="17"/>
    </location>
</feature>
<sequence length="216" mass="24454">MKRLTLLLLLLASVSYGQGVKFGARIGFTVADLIIEGRGFDTANVLNSDRRMEYVTDLIYSGYVGGFTEIKLPKRFYIEPGVNLTVLGTEYRNVKLFKAKGDDFESKDFYKRDKVYITQLNLPFWLKYNAVAGLRPKVGAYVGYLASVREKSHGKTTEMDTKYRRTDVDFGLGVGVEYHFSTGFFVDTNFNIGLANLSTRGEVRNFFLQTGVGYKF</sequence>
<dbReference type="Gene3D" id="2.40.160.20">
    <property type="match status" value="1"/>
</dbReference>
<feature type="chain" id="PRO_5046866352" evidence="1">
    <location>
        <begin position="18"/>
        <end position="216"/>
    </location>
</feature>
<evidence type="ECO:0000259" key="2">
    <source>
        <dbReference type="Pfam" id="PF13568"/>
    </source>
</evidence>
<evidence type="ECO:0000256" key="1">
    <source>
        <dbReference type="SAM" id="SignalP"/>
    </source>
</evidence>
<evidence type="ECO:0000313" key="4">
    <source>
        <dbReference type="Proteomes" id="UP001311730"/>
    </source>
</evidence>
<reference evidence="3 4" key="1">
    <citation type="submission" date="2023-12" db="EMBL/GenBank/DDBJ databases">
        <title>Genomic sequences of Capnocytophaga and Parvimonas strains.</title>
        <authorList>
            <person name="Watt R.M."/>
            <person name="Wang M."/>
            <person name="Yang T."/>
            <person name="Tong W.M."/>
        </authorList>
    </citation>
    <scope>NUCLEOTIDE SEQUENCE [LARGE SCALE GENOMIC DNA]</scope>
    <source>
        <strain evidence="3 4">CCUG 13096</strain>
    </source>
</reference>
<accession>A0ABU5Z784</accession>
<protein>
    <submittedName>
        <fullName evidence="3">Outer membrane beta-barrel protein</fullName>
    </submittedName>
</protein>
<dbReference type="EMBL" id="JAYKBW010000006">
    <property type="protein sequence ID" value="MEB3074804.1"/>
    <property type="molecule type" value="Genomic_DNA"/>
</dbReference>
<proteinExistence type="predicted"/>
<evidence type="ECO:0000313" key="3">
    <source>
        <dbReference type="EMBL" id="MEB3074804.1"/>
    </source>
</evidence>
<feature type="domain" description="Outer membrane protein beta-barrel" evidence="2">
    <location>
        <begin position="20"/>
        <end position="197"/>
    </location>
</feature>